<evidence type="ECO:0008006" key="5">
    <source>
        <dbReference type="Google" id="ProtNLM"/>
    </source>
</evidence>
<keyword evidence="2" id="KW-0732">Signal</keyword>
<comment type="caution">
    <text evidence="3">The sequence shown here is derived from an EMBL/GenBank/DDBJ whole genome shotgun (WGS) entry which is preliminary data.</text>
</comment>
<keyword evidence="4" id="KW-1185">Reference proteome</keyword>
<dbReference type="Proteomes" id="UP000224567">
    <property type="component" value="Unassembled WGS sequence"/>
</dbReference>
<name>A0A2G2V1R8_CAPBA</name>
<feature type="chain" id="PRO_5013699943" description="Protein TAR1" evidence="2">
    <location>
        <begin position="32"/>
        <end position="313"/>
    </location>
</feature>
<dbReference type="PANTHER" id="PTHR34723:SF8">
    <property type="entry name" value="PROTEIN CBG17025"/>
    <property type="match status" value="1"/>
</dbReference>
<gene>
    <name evidence="3" type="ORF">CQW23_33472</name>
</gene>
<evidence type="ECO:0000256" key="1">
    <source>
        <dbReference type="SAM" id="MobiDB-lite"/>
    </source>
</evidence>
<organism evidence="3 4">
    <name type="scientific">Capsicum baccatum</name>
    <name type="common">Peruvian pepper</name>
    <dbReference type="NCBI Taxonomy" id="33114"/>
    <lineage>
        <taxon>Eukaryota</taxon>
        <taxon>Viridiplantae</taxon>
        <taxon>Streptophyta</taxon>
        <taxon>Embryophyta</taxon>
        <taxon>Tracheophyta</taxon>
        <taxon>Spermatophyta</taxon>
        <taxon>Magnoliopsida</taxon>
        <taxon>eudicotyledons</taxon>
        <taxon>Gunneridae</taxon>
        <taxon>Pentapetalae</taxon>
        <taxon>asterids</taxon>
        <taxon>lamiids</taxon>
        <taxon>Solanales</taxon>
        <taxon>Solanaceae</taxon>
        <taxon>Solanoideae</taxon>
        <taxon>Capsiceae</taxon>
        <taxon>Capsicum</taxon>
    </lineage>
</organism>
<dbReference type="STRING" id="33114.A0A2G2V1R8"/>
<dbReference type="OrthoDB" id="20872at2759"/>
<proteinExistence type="predicted"/>
<dbReference type="PANTHER" id="PTHR34723">
    <property type="entry name" value="PROTEIN CBG17025"/>
    <property type="match status" value="1"/>
</dbReference>
<dbReference type="AlphaFoldDB" id="A0A2G2V1R8"/>
<reference evidence="4" key="2">
    <citation type="journal article" date="2017" name="J. Anim. Genet.">
        <title>Multiple reference genome sequences of hot pepper reveal the massive evolution of plant disease resistance genes by retroduplication.</title>
        <authorList>
            <person name="Kim S."/>
            <person name="Park J."/>
            <person name="Yeom S.-I."/>
            <person name="Kim Y.-M."/>
            <person name="Seo E."/>
            <person name="Kim K.-T."/>
            <person name="Kim M.-S."/>
            <person name="Lee J.M."/>
            <person name="Cheong K."/>
            <person name="Shin H.-S."/>
            <person name="Kim S.-B."/>
            <person name="Han K."/>
            <person name="Lee J."/>
            <person name="Park M."/>
            <person name="Lee H.-A."/>
            <person name="Lee H.-Y."/>
            <person name="Lee Y."/>
            <person name="Oh S."/>
            <person name="Lee J.H."/>
            <person name="Choi E."/>
            <person name="Choi E."/>
            <person name="Lee S.E."/>
            <person name="Jeon J."/>
            <person name="Kim H."/>
            <person name="Choi G."/>
            <person name="Song H."/>
            <person name="Lee J."/>
            <person name="Lee S.-C."/>
            <person name="Kwon J.-K."/>
            <person name="Lee H.-Y."/>
            <person name="Koo N."/>
            <person name="Hong Y."/>
            <person name="Kim R.W."/>
            <person name="Kang W.-H."/>
            <person name="Huh J.H."/>
            <person name="Kang B.-C."/>
            <person name="Yang T.-J."/>
            <person name="Lee Y.-H."/>
            <person name="Bennetzen J.L."/>
            <person name="Choi D."/>
        </authorList>
    </citation>
    <scope>NUCLEOTIDE SEQUENCE [LARGE SCALE GENOMIC DNA]</scope>
    <source>
        <strain evidence="4">cv. PBC81</strain>
    </source>
</reference>
<dbReference type="EMBL" id="MLFT02000590">
    <property type="protein sequence ID" value="PHT26913.1"/>
    <property type="molecule type" value="Genomic_DNA"/>
</dbReference>
<sequence>MVPWCHGATAPRCLGSMAPCFLGAMVPRCYGATVPWCHGALVPWCHGAMAPRQCLGVLVPWCHDAPLPCCCGATAPWRHGAAVPWCRSALQPWCRGAMVPRCLAALVPWCLCATVAWCHGAYVPRCHGALVPWHHGAKRPWCHGARISNLTKTPPWQATIRPSTRIPLVRTSSELAVRRAGKAPEGTVPSPSPDRNAATRSCRGSSWSSSPTADGFGIGTPMPSPQSQSFSQTYGSILSTSLAYIISSTRGCSPLRPDAVMSTTGYGRHSVLQIFKGYREHTGHHATCGALPTAGPYLRLSRFQGGQAVKQKR</sequence>
<evidence type="ECO:0000313" key="3">
    <source>
        <dbReference type="EMBL" id="PHT26913.1"/>
    </source>
</evidence>
<evidence type="ECO:0000313" key="4">
    <source>
        <dbReference type="Proteomes" id="UP000224567"/>
    </source>
</evidence>
<feature type="region of interest" description="Disordered" evidence="1">
    <location>
        <begin position="177"/>
        <end position="231"/>
    </location>
</feature>
<evidence type="ECO:0000256" key="2">
    <source>
        <dbReference type="SAM" id="SignalP"/>
    </source>
</evidence>
<protein>
    <recommendedName>
        <fullName evidence="5">Protein TAR1</fullName>
    </recommendedName>
</protein>
<reference evidence="3 4" key="1">
    <citation type="journal article" date="2017" name="Genome Biol.">
        <title>New reference genome sequences of hot pepper reveal the massive evolution of plant disease-resistance genes by retroduplication.</title>
        <authorList>
            <person name="Kim S."/>
            <person name="Park J."/>
            <person name="Yeom S.I."/>
            <person name="Kim Y.M."/>
            <person name="Seo E."/>
            <person name="Kim K.T."/>
            <person name="Kim M.S."/>
            <person name="Lee J.M."/>
            <person name="Cheong K."/>
            <person name="Shin H.S."/>
            <person name="Kim S.B."/>
            <person name="Han K."/>
            <person name="Lee J."/>
            <person name="Park M."/>
            <person name="Lee H.A."/>
            <person name="Lee H.Y."/>
            <person name="Lee Y."/>
            <person name="Oh S."/>
            <person name="Lee J.H."/>
            <person name="Choi E."/>
            <person name="Choi E."/>
            <person name="Lee S.E."/>
            <person name="Jeon J."/>
            <person name="Kim H."/>
            <person name="Choi G."/>
            <person name="Song H."/>
            <person name="Lee J."/>
            <person name="Lee S.C."/>
            <person name="Kwon J.K."/>
            <person name="Lee H.Y."/>
            <person name="Koo N."/>
            <person name="Hong Y."/>
            <person name="Kim R.W."/>
            <person name="Kang W.H."/>
            <person name="Huh J.H."/>
            <person name="Kang B.C."/>
            <person name="Yang T.J."/>
            <person name="Lee Y.H."/>
            <person name="Bennetzen J.L."/>
            <person name="Choi D."/>
        </authorList>
    </citation>
    <scope>NUCLEOTIDE SEQUENCE [LARGE SCALE GENOMIC DNA]</scope>
    <source>
        <strain evidence="4">cv. PBC81</strain>
    </source>
</reference>
<feature type="signal peptide" evidence="2">
    <location>
        <begin position="1"/>
        <end position="31"/>
    </location>
</feature>
<accession>A0A2G2V1R8</accession>